<evidence type="ECO:0008006" key="3">
    <source>
        <dbReference type="Google" id="ProtNLM"/>
    </source>
</evidence>
<evidence type="ECO:0000313" key="2">
    <source>
        <dbReference type="Proteomes" id="UP000009320"/>
    </source>
</evidence>
<dbReference type="STRING" id="1423758.FC41_GL001067"/>
<dbReference type="OrthoDB" id="1850874at2"/>
<reference evidence="1 2" key="1">
    <citation type="submission" date="2012-06" db="EMBL/GenBank/DDBJ databases">
        <title>Draft Genome Sequence of Lactobacillus hominis Strain CRBIP 24.179T, isolated from human intestine.</title>
        <authorList>
            <person name="Cousin S."/>
            <person name="Ma L."/>
            <person name="Bizet C."/>
            <person name="Loux V."/>
            <person name="Bouchier C."/>
            <person name="Clermont D."/>
            <person name="Creno S."/>
        </authorList>
    </citation>
    <scope>NUCLEOTIDE SEQUENCE [LARGE SCALE GENOMIC DNA]</scope>
    <source>
        <strain evidence="2">CRBIP 24.179T</strain>
    </source>
</reference>
<keyword evidence="2" id="KW-1185">Reference proteome</keyword>
<gene>
    <name evidence="1" type="ORF">BN55_01400</name>
</gene>
<dbReference type="InterPro" id="IPR010064">
    <property type="entry name" value="HK97-gp10_tail"/>
</dbReference>
<name>I7JV04_9LACO</name>
<sequence length="145" mass="16625">MGLGTIDDDEFQRWASQVSDKINTGQVKRDMSKTFRRVGKQSLRTLKANTPVDTGGLRKAWTAGSPHNFGGGWILELTNNKEYASYVERGHRQTPGRFVPKIKKRLKASWVPGQFFMKRSSDQINKQLPEMIEPSLWVLRDLFND</sequence>
<dbReference type="eggNOG" id="ENOG5031HE4">
    <property type="taxonomic scope" value="Bacteria"/>
</dbReference>
<comment type="caution">
    <text evidence="1">The sequence shown here is derived from an EMBL/GenBank/DDBJ whole genome shotgun (WGS) entry which is preliminary data.</text>
</comment>
<organism evidence="1 2">
    <name type="scientific">Lactobacillus hominis DSM 23910 = CRBIP 24.179</name>
    <dbReference type="NCBI Taxonomy" id="1423758"/>
    <lineage>
        <taxon>Bacteria</taxon>
        <taxon>Bacillati</taxon>
        <taxon>Bacillota</taxon>
        <taxon>Bacilli</taxon>
        <taxon>Lactobacillales</taxon>
        <taxon>Lactobacillaceae</taxon>
        <taxon>Lactobacillus</taxon>
    </lineage>
</organism>
<dbReference type="AlphaFoldDB" id="I7JV04"/>
<dbReference type="PATRIC" id="fig|1423758.3.peg.1077"/>
<protein>
    <recommendedName>
        <fullName evidence="3">HK97 gp10 family phage protein</fullName>
    </recommendedName>
</protein>
<evidence type="ECO:0000313" key="1">
    <source>
        <dbReference type="EMBL" id="CCI81991.1"/>
    </source>
</evidence>
<dbReference type="RefSeq" id="WP_008470945.1">
    <property type="nucleotide sequence ID" value="NZ_AYZP01000002.1"/>
</dbReference>
<accession>I7JV04</accession>
<proteinExistence type="predicted"/>
<dbReference type="GeneID" id="82847215"/>
<dbReference type="Pfam" id="PF04883">
    <property type="entry name" value="HK97-gp10_like"/>
    <property type="match status" value="1"/>
</dbReference>
<dbReference type="EMBL" id="CAKE01000012">
    <property type="protein sequence ID" value="CCI81991.1"/>
    <property type="molecule type" value="Genomic_DNA"/>
</dbReference>
<dbReference type="Proteomes" id="UP000009320">
    <property type="component" value="Unassembled WGS sequence"/>
</dbReference>